<evidence type="ECO:0000256" key="1">
    <source>
        <dbReference type="SAM" id="Phobius"/>
    </source>
</evidence>
<evidence type="ECO:0000256" key="2">
    <source>
        <dbReference type="SAM" id="SignalP"/>
    </source>
</evidence>
<name>A0AAV6U1C9_9ARAC</name>
<keyword evidence="1" id="KW-0472">Membrane</keyword>
<comment type="caution">
    <text evidence="5">The sequence shown here is derived from an EMBL/GenBank/DDBJ whole genome shotgun (WGS) entry which is preliminary data.</text>
</comment>
<feature type="domain" description="BMP and activin membrane-bound inhibitor C-terminal" evidence="4">
    <location>
        <begin position="160"/>
        <end position="208"/>
    </location>
</feature>
<gene>
    <name evidence="5" type="ORF">JTE90_015679</name>
</gene>
<keyword evidence="2" id="KW-0732">Signal</keyword>
<feature type="domain" description="BMP and activin membrane-bound inhibitor N-terminal" evidence="3">
    <location>
        <begin position="13"/>
        <end position="121"/>
    </location>
</feature>
<proteinExistence type="predicted"/>
<reference evidence="5 6" key="1">
    <citation type="journal article" date="2022" name="Nat. Ecol. Evol.">
        <title>A masculinizing supergene underlies an exaggerated male reproductive morph in a spider.</title>
        <authorList>
            <person name="Hendrickx F."/>
            <person name="De Corte Z."/>
            <person name="Sonet G."/>
            <person name="Van Belleghem S.M."/>
            <person name="Kostlbacher S."/>
            <person name="Vangestel C."/>
        </authorList>
    </citation>
    <scope>NUCLEOTIDE SEQUENCE [LARGE SCALE GENOMIC DNA]</scope>
    <source>
        <strain evidence="5">W744_W776</strain>
    </source>
</reference>
<sequence length="294" mass="33074">MLDSELGTTRFLSMCLQTALLLLSIFHTGISSVKADVRCYCNLPACVTSGYMCKSSAGICISDHFGFNGDLWQSRHACLELVENVQQMEPRECPKTLPDIVLEAGTIYPATFCCREDMCNYFRNAVDPENPVYRLNHSYMSGILTNDDYVYRHGGKKTSRQHDISVHQKVWFKAAVITVPIAGGLILIMLIVMAARMLNEDYKRHREWTRRRGTQDTRVVYNGEKPTSLLVLPKSLSCAMFGHDNDMYPKLHKGFASTGSIGQPNSLYKDVSIALSTDSGSTDESKDNYFVFDF</sequence>
<keyword evidence="1" id="KW-1133">Transmembrane helix</keyword>
<evidence type="ECO:0000259" key="4">
    <source>
        <dbReference type="Pfam" id="PF19337"/>
    </source>
</evidence>
<keyword evidence="6" id="KW-1185">Reference proteome</keyword>
<feature type="signal peptide" evidence="2">
    <location>
        <begin position="1"/>
        <end position="35"/>
    </location>
</feature>
<dbReference type="CDD" id="cd23576">
    <property type="entry name" value="TFP_LU_ECD_BAMBI"/>
    <property type="match status" value="1"/>
</dbReference>
<evidence type="ECO:0000313" key="6">
    <source>
        <dbReference type="Proteomes" id="UP000827092"/>
    </source>
</evidence>
<evidence type="ECO:0000313" key="5">
    <source>
        <dbReference type="EMBL" id="KAG8178267.1"/>
    </source>
</evidence>
<dbReference type="SUPFAM" id="SSF57302">
    <property type="entry name" value="Snake toxin-like"/>
    <property type="match status" value="1"/>
</dbReference>
<dbReference type="InterPro" id="IPR045807">
    <property type="entry name" value="BAMBI_N"/>
</dbReference>
<dbReference type="AlphaFoldDB" id="A0AAV6U1C9"/>
<dbReference type="Pfam" id="PF06211">
    <property type="entry name" value="BAMBI"/>
    <property type="match status" value="1"/>
</dbReference>
<dbReference type="Proteomes" id="UP000827092">
    <property type="component" value="Unassembled WGS sequence"/>
</dbReference>
<feature type="chain" id="PRO_5043608161" description="BMP and activin membrane-bound inhibitor homolog" evidence="2">
    <location>
        <begin position="36"/>
        <end position="294"/>
    </location>
</feature>
<evidence type="ECO:0000259" key="3">
    <source>
        <dbReference type="Pfam" id="PF06211"/>
    </source>
</evidence>
<keyword evidence="1" id="KW-0812">Transmembrane</keyword>
<evidence type="ECO:0008006" key="7">
    <source>
        <dbReference type="Google" id="ProtNLM"/>
    </source>
</evidence>
<feature type="transmembrane region" description="Helical" evidence="1">
    <location>
        <begin position="170"/>
        <end position="195"/>
    </location>
</feature>
<dbReference type="EMBL" id="JAFNEN010000706">
    <property type="protein sequence ID" value="KAG8178267.1"/>
    <property type="molecule type" value="Genomic_DNA"/>
</dbReference>
<accession>A0AAV6U1C9</accession>
<dbReference type="InterPro" id="IPR045806">
    <property type="entry name" value="BAMBI_C"/>
</dbReference>
<dbReference type="Pfam" id="PF19337">
    <property type="entry name" value="BAMBI_C"/>
    <property type="match status" value="1"/>
</dbReference>
<protein>
    <recommendedName>
        <fullName evidence="7">BMP and activin membrane-bound inhibitor homolog</fullName>
    </recommendedName>
</protein>
<dbReference type="InterPro" id="IPR045860">
    <property type="entry name" value="Snake_toxin-like_sf"/>
</dbReference>
<organism evidence="5 6">
    <name type="scientific">Oedothorax gibbosus</name>
    <dbReference type="NCBI Taxonomy" id="931172"/>
    <lineage>
        <taxon>Eukaryota</taxon>
        <taxon>Metazoa</taxon>
        <taxon>Ecdysozoa</taxon>
        <taxon>Arthropoda</taxon>
        <taxon>Chelicerata</taxon>
        <taxon>Arachnida</taxon>
        <taxon>Araneae</taxon>
        <taxon>Araneomorphae</taxon>
        <taxon>Entelegynae</taxon>
        <taxon>Araneoidea</taxon>
        <taxon>Linyphiidae</taxon>
        <taxon>Erigoninae</taxon>
        <taxon>Oedothorax</taxon>
    </lineage>
</organism>